<dbReference type="InterPro" id="IPR013154">
    <property type="entry name" value="ADH-like_N"/>
</dbReference>
<dbReference type="GO" id="GO:0016651">
    <property type="term" value="F:oxidoreductase activity, acting on NAD(P)H"/>
    <property type="evidence" value="ECO:0007669"/>
    <property type="project" value="InterPro"/>
</dbReference>
<dbReference type="PANTHER" id="PTHR45348:SF2">
    <property type="entry name" value="ZINC-TYPE ALCOHOL DEHYDROGENASE-LIKE PROTEIN C2E1P3.01"/>
    <property type="match status" value="1"/>
</dbReference>
<dbReference type="EMBL" id="WWBZ02000062">
    <property type="protein sequence ID" value="KAF4302980.1"/>
    <property type="molecule type" value="Genomic_DNA"/>
</dbReference>
<dbReference type="InterPro" id="IPR013149">
    <property type="entry name" value="ADH-like_C"/>
</dbReference>
<feature type="domain" description="Enoyl reductase (ER)" evidence="5">
    <location>
        <begin position="17"/>
        <end position="340"/>
    </location>
</feature>
<comment type="caution">
    <text evidence="6">The sequence shown here is derived from an EMBL/GenBank/DDBJ whole genome shotgun (WGS) entry which is preliminary data.</text>
</comment>
<evidence type="ECO:0000259" key="5">
    <source>
        <dbReference type="SMART" id="SM00829"/>
    </source>
</evidence>
<evidence type="ECO:0000256" key="1">
    <source>
        <dbReference type="ARBA" id="ARBA00008072"/>
    </source>
</evidence>
<name>A0A8H4MZ85_9PEZI</name>
<protein>
    <submittedName>
        <fullName evidence="6">Alcohol dehydrogenase superfamily zinc-containing</fullName>
    </submittedName>
</protein>
<dbReference type="InterPro" id="IPR011032">
    <property type="entry name" value="GroES-like_sf"/>
</dbReference>
<dbReference type="Gene3D" id="3.40.50.720">
    <property type="entry name" value="NAD(P)-binding Rossmann-like Domain"/>
    <property type="match status" value="1"/>
</dbReference>
<gene>
    <name evidence="6" type="ORF">GTA08_BOTSDO08815</name>
</gene>
<dbReference type="PANTHER" id="PTHR45348">
    <property type="entry name" value="HYPOTHETICAL OXIDOREDUCTASE (EUROFUNG)"/>
    <property type="match status" value="1"/>
</dbReference>
<dbReference type="InterPro" id="IPR036291">
    <property type="entry name" value="NAD(P)-bd_dom_sf"/>
</dbReference>
<sequence length="342" mass="35452">MSSSTTHHLAAILHSAGSPLSLEQRPTPTPSPSEVLIAVKSVALNPVDVAQQASGFHISRFPTVLGSDVAGTVLLAGASSSLAPGTRIAAFASAIYTQGDPDRGALQARVRVPAAAVAPLPAHVGFDAGALLPMAVQTAWAGIHATLGVPREGPAERNQALLVWGAASSVGTAAVQVARVMGFAVYATASPKHHGYLKGLGAKRVFDYRDGDVVEDVVDAVKGDGVVLKMAYDAYGGLQQCQEVLSKLNPGGGAKLASAPPLPQPTPQTEGVETKFVLPPDGEEERMDFYRYVFGTWLKEKLETKEFVPSPSVKVVGGLEDAQAGLDELKGGVSGTKLVLHV</sequence>
<dbReference type="OrthoDB" id="10257049at2759"/>
<dbReference type="InterPro" id="IPR020843">
    <property type="entry name" value="ER"/>
</dbReference>
<dbReference type="Gene3D" id="3.90.180.10">
    <property type="entry name" value="Medium-chain alcohol dehydrogenases, catalytic domain"/>
    <property type="match status" value="1"/>
</dbReference>
<dbReference type="SMART" id="SM00829">
    <property type="entry name" value="PKS_ER"/>
    <property type="match status" value="1"/>
</dbReference>
<evidence type="ECO:0000256" key="2">
    <source>
        <dbReference type="ARBA" id="ARBA00011245"/>
    </source>
</evidence>
<comment type="similarity">
    <text evidence="1">Belongs to the zinc-containing alcohol dehydrogenase family.</text>
</comment>
<dbReference type="AlphaFoldDB" id="A0A8H4MZ85"/>
<dbReference type="SUPFAM" id="SSF50129">
    <property type="entry name" value="GroES-like"/>
    <property type="match status" value="1"/>
</dbReference>
<dbReference type="InterPro" id="IPR047122">
    <property type="entry name" value="Trans-enoyl_RdTase-like"/>
</dbReference>
<reference evidence="6" key="1">
    <citation type="submission" date="2020-04" db="EMBL/GenBank/DDBJ databases">
        <title>Genome Assembly and Annotation of Botryosphaeria dothidea sdau 11-99, a Latent Pathogen of Apple Fruit Ring Rot in China.</title>
        <authorList>
            <person name="Yu C."/>
            <person name="Diao Y."/>
            <person name="Lu Q."/>
            <person name="Zhao J."/>
            <person name="Cui S."/>
            <person name="Peng C."/>
            <person name="He B."/>
            <person name="Liu H."/>
        </authorList>
    </citation>
    <scope>NUCLEOTIDE SEQUENCE [LARGE SCALE GENOMIC DNA]</scope>
    <source>
        <strain evidence="6">Sdau11-99</strain>
    </source>
</reference>
<keyword evidence="3" id="KW-0560">Oxidoreductase</keyword>
<dbReference type="SUPFAM" id="SSF51735">
    <property type="entry name" value="NAD(P)-binding Rossmann-fold domains"/>
    <property type="match status" value="1"/>
</dbReference>
<dbReference type="Pfam" id="PF00107">
    <property type="entry name" value="ADH_zinc_N"/>
    <property type="match status" value="1"/>
</dbReference>
<dbReference type="CDD" id="cd08249">
    <property type="entry name" value="enoyl_reductase_like"/>
    <property type="match status" value="1"/>
</dbReference>
<feature type="region of interest" description="Disordered" evidence="4">
    <location>
        <begin position="254"/>
        <end position="273"/>
    </location>
</feature>
<evidence type="ECO:0000313" key="6">
    <source>
        <dbReference type="EMBL" id="KAF4302980.1"/>
    </source>
</evidence>
<organism evidence="6 7">
    <name type="scientific">Botryosphaeria dothidea</name>
    <dbReference type="NCBI Taxonomy" id="55169"/>
    <lineage>
        <taxon>Eukaryota</taxon>
        <taxon>Fungi</taxon>
        <taxon>Dikarya</taxon>
        <taxon>Ascomycota</taxon>
        <taxon>Pezizomycotina</taxon>
        <taxon>Dothideomycetes</taxon>
        <taxon>Dothideomycetes incertae sedis</taxon>
        <taxon>Botryosphaeriales</taxon>
        <taxon>Botryosphaeriaceae</taxon>
        <taxon>Botryosphaeria</taxon>
    </lineage>
</organism>
<dbReference type="Pfam" id="PF08240">
    <property type="entry name" value="ADH_N"/>
    <property type="match status" value="1"/>
</dbReference>
<evidence type="ECO:0000313" key="7">
    <source>
        <dbReference type="Proteomes" id="UP000572817"/>
    </source>
</evidence>
<keyword evidence="7" id="KW-1185">Reference proteome</keyword>
<evidence type="ECO:0000256" key="3">
    <source>
        <dbReference type="ARBA" id="ARBA00023002"/>
    </source>
</evidence>
<dbReference type="Proteomes" id="UP000572817">
    <property type="component" value="Unassembled WGS sequence"/>
</dbReference>
<comment type="subunit">
    <text evidence="2">Monomer.</text>
</comment>
<evidence type="ECO:0000256" key="4">
    <source>
        <dbReference type="SAM" id="MobiDB-lite"/>
    </source>
</evidence>
<proteinExistence type="inferred from homology"/>
<accession>A0A8H4MZ85</accession>